<organism evidence="1 2">
    <name type="scientific">Thalassospira xianhensis MCCC 1A02616</name>
    <dbReference type="NCBI Taxonomy" id="1177929"/>
    <lineage>
        <taxon>Bacteria</taxon>
        <taxon>Pseudomonadati</taxon>
        <taxon>Pseudomonadota</taxon>
        <taxon>Alphaproteobacteria</taxon>
        <taxon>Rhodospirillales</taxon>
        <taxon>Thalassospiraceae</taxon>
        <taxon>Thalassospira</taxon>
    </lineage>
</organism>
<evidence type="ECO:0000313" key="1">
    <source>
        <dbReference type="EMBL" id="RCK07777.1"/>
    </source>
</evidence>
<sequence>MVAGYQGDARPLVTAISTMERAIDYASDGEIGFWTGYLQALLVDEGLTTVAAEREYTRPVFHQAYHFQGISIPLSFSPHKL</sequence>
<name>A0A367UHJ1_9PROT</name>
<protein>
    <submittedName>
        <fullName evidence="1">Uncharacterized protein</fullName>
    </submittedName>
</protein>
<comment type="caution">
    <text evidence="1">The sequence shown here is derived from an EMBL/GenBank/DDBJ whole genome shotgun (WGS) entry which is preliminary data.</text>
</comment>
<dbReference type="EMBL" id="JPWA01000001">
    <property type="protein sequence ID" value="RCK07777.1"/>
    <property type="molecule type" value="Genomic_DNA"/>
</dbReference>
<dbReference type="Proteomes" id="UP000252419">
    <property type="component" value="Unassembled WGS sequence"/>
</dbReference>
<keyword evidence="2" id="KW-1185">Reference proteome</keyword>
<proteinExistence type="predicted"/>
<accession>A0A367UHJ1</accession>
<dbReference type="AlphaFoldDB" id="A0A367UHJ1"/>
<gene>
    <name evidence="1" type="ORF">TH5_01665</name>
</gene>
<evidence type="ECO:0000313" key="2">
    <source>
        <dbReference type="Proteomes" id="UP000252419"/>
    </source>
</evidence>
<reference evidence="1 2" key="1">
    <citation type="submission" date="2014-07" db="EMBL/GenBank/DDBJ databases">
        <title>Draft genome sequence of Thalassospira xianhensis P-4 (MCCC 1A02616).</title>
        <authorList>
            <person name="Lai Q."/>
            <person name="Shao Z."/>
        </authorList>
    </citation>
    <scope>NUCLEOTIDE SEQUENCE [LARGE SCALE GENOMIC DNA]</scope>
    <source>
        <strain evidence="1 2">MCCC 1A02616</strain>
    </source>
</reference>